<protein>
    <submittedName>
        <fullName evidence="1">Uncharacterized protein</fullName>
    </submittedName>
</protein>
<accession>A0AB38P7W4</accession>
<comment type="caution">
    <text evidence="1">The sequence shown here is derived from an EMBL/GenBank/DDBJ whole genome shotgun (WGS) entry which is preliminary data.</text>
</comment>
<reference evidence="1 2" key="1">
    <citation type="journal article" date="2019" name="Sci. Rep.">
        <title>Differences in resource use lead to coexistence of seed-transmitted microbial populations.</title>
        <authorList>
            <person name="Torres-Cortes G."/>
            <person name="Garcia B.J."/>
            <person name="Compant S."/>
            <person name="Rezki S."/>
            <person name="Jones P."/>
            <person name="Preveaux A."/>
            <person name="Briand M."/>
            <person name="Roulet A."/>
            <person name="Bouchez O."/>
            <person name="Jacobson D."/>
            <person name="Barret M."/>
        </authorList>
    </citation>
    <scope>NUCLEOTIDE SEQUENCE [LARGE SCALE GENOMIC DNA]</scope>
    <source>
        <strain evidence="1 2">CFBP13530</strain>
    </source>
</reference>
<dbReference type="EMBL" id="QGAL01000001">
    <property type="protein sequence ID" value="TKK22722.1"/>
    <property type="molecule type" value="Genomic_DNA"/>
</dbReference>
<organism evidence="1 2">
    <name type="scientific">Enterobacter cancerogenus</name>
    <dbReference type="NCBI Taxonomy" id="69218"/>
    <lineage>
        <taxon>Bacteria</taxon>
        <taxon>Pseudomonadati</taxon>
        <taxon>Pseudomonadota</taxon>
        <taxon>Gammaproteobacteria</taxon>
        <taxon>Enterobacterales</taxon>
        <taxon>Enterobacteriaceae</taxon>
        <taxon>Enterobacter</taxon>
        <taxon>Enterobacter cloacae complex</taxon>
    </lineage>
</organism>
<evidence type="ECO:0000313" key="2">
    <source>
        <dbReference type="Proteomes" id="UP000306327"/>
    </source>
</evidence>
<evidence type="ECO:0000313" key="1">
    <source>
        <dbReference type="EMBL" id="TKK22722.1"/>
    </source>
</evidence>
<dbReference type="Proteomes" id="UP000306327">
    <property type="component" value="Unassembled WGS sequence"/>
</dbReference>
<name>A0AB38P7W4_9ENTR</name>
<sequence length="74" mass="8061">MPELKIRGKSGAVNAVRRLSFNRRKKTHHGSAQCVSFLHQRICPSAQCLIIVHQAFRDASSRVLAASSSPASCS</sequence>
<gene>
    <name evidence="1" type="ORF">EcCFBP13530_00710</name>
</gene>
<dbReference type="AlphaFoldDB" id="A0AB38P7W4"/>
<proteinExistence type="predicted"/>